<dbReference type="InterPro" id="IPR024520">
    <property type="entry name" value="DUF3558"/>
</dbReference>
<dbReference type="PROSITE" id="PS51257">
    <property type="entry name" value="PROKAR_LIPOPROTEIN"/>
    <property type="match status" value="1"/>
</dbReference>
<keyword evidence="3" id="KW-1185">Reference proteome</keyword>
<sequence>MRKAMNGAGLLLGIAVTSLVVGCSSPQPGQAVPGPSSTATASQSASPSSDTAEADSTLAAVQPCTLLTSQDIVQFKGQGPGKAEDTQTSGATSACGWLGRSADDRSVSFGILIRAAQGVDELQPIGGAIRNGTVNSRTARQLASNDGGCTLTLKVGERSRVDISVVVGGQVDPTEACQIASNIANIIEPKLPPEAK</sequence>
<gene>
    <name evidence="2" type="ORF">GCM10023214_50850</name>
</gene>
<accession>A0ABP9R3U4</accession>
<dbReference type="Pfam" id="PF12079">
    <property type="entry name" value="DUF3558"/>
    <property type="match status" value="1"/>
</dbReference>
<dbReference type="RefSeq" id="WP_346055110.1">
    <property type="nucleotide sequence ID" value="NZ_BAABIB010000092.1"/>
</dbReference>
<proteinExistence type="predicted"/>
<protein>
    <submittedName>
        <fullName evidence="2">DUF3558 domain-containing protein</fullName>
    </submittedName>
</protein>
<dbReference type="EMBL" id="BAABIB010000092">
    <property type="protein sequence ID" value="GAA5171163.1"/>
    <property type="molecule type" value="Genomic_DNA"/>
</dbReference>
<reference evidence="3" key="1">
    <citation type="journal article" date="2019" name="Int. J. Syst. Evol. Microbiol.">
        <title>The Global Catalogue of Microorganisms (GCM) 10K type strain sequencing project: providing services to taxonomists for standard genome sequencing and annotation.</title>
        <authorList>
            <consortium name="The Broad Institute Genomics Platform"/>
            <consortium name="The Broad Institute Genome Sequencing Center for Infectious Disease"/>
            <person name="Wu L."/>
            <person name="Ma J."/>
        </authorList>
    </citation>
    <scope>NUCLEOTIDE SEQUENCE [LARGE SCALE GENOMIC DNA]</scope>
    <source>
        <strain evidence="3">JCM 18054</strain>
    </source>
</reference>
<evidence type="ECO:0000313" key="2">
    <source>
        <dbReference type="EMBL" id="GAA5171163.1"/>
    </source>
</evidence>
<feature type="region of interest" description="Disordered" evidence="1">
    <location>
        <begin position="25"/>
        <end position="55"/>
    </location>
</feature>
<evidence type="ECO:0000313" key="3">
    <source>
        <dbReference type="Proteomes" id="UP001500192"/>
    </source>
</evidence>
<feature type="compositionally biased region" description="Low complexity" evidence="1">
    <location>
        <begin position="33"/>
        <end position="51"/>
    </location>
</feature>
<evidence type="ECO:0000256" key="1">
    <source>
        <dbReference type="SAM" id="MobiDB-lite"/>
    </source>
</evidence>
<organism evidence="2 3">
    <name type="scientific">Amycolatopsis dongchuanensis</name>
    <dbReference type="NCBI Taxonomy" id="1070866"/>
    <lineage>
        <taxon>Bacteria</taxon>
        <taxon>Bacillati</taxon>
        <taxon>Actinomycetota</taxon>
        <taxon>Actinomycetes</taxon>
        <taxon>Pseudonocardiales</taxon>
        <taxon>Pseudonocardiaceae</taxon>
        <taxon>Amycolatopsis</taxon>
    </lineage>
</organism>
<comment type="caution">
    <text evidence="2">The sequence shown here is derived from an EMBL/GenBank/DDBJ whole genome shotgun (WGS) entry which is preliminary data.</text>
</comment>
<name>A0ABP9R3U4_9PSEU</name>
<dbReference type="Proteomes" id="UP001500192">
    <property type="component" value="Unassembled WGS sequence"/>
</dbReference>